<name>A0A5N0T6S4_9GAMM</name>
<dbReference type="EMBL" id="VYXP01000009">
    <property type="protein sequence ID" value="KAA9130174.1"/>
    <property type="molecule type" value="Genomic_DNA"/>
</dbReference>
<evidence type="ECO:0000256" key="1">
    <source>
        <dbReference type="SAM" id="MobiDB-lite"/>
    </source>
</evidence>
<dbReference type="GO" id="GO:0005886">
    <property type="term" value="C:plasma membrane"/>
    <property type="evidence" value="ECO:0007669"/>
    <property type="project" value="TreeGrafter"/>
</dbReference>
<dbReference type="PANTHER" id="PTHR30441:SF4">
    <property type="entry name" value="PROTEIN ASMA"/>
    <property type="match status" value="1"/>
</dbReference>
<evidence type="ECO:0000313" key="4">
    <source>
        <dbReference type="Proteomes" id="UP000325372"/>
    </source>
</evidence>
<keyword evidence="4" id="KW-1185">Reference proteome</keyword>
<feature type="domain" description="AsmA" evidence="2">
    <location>
        <begin position="1"/>
        <end position="130"/>
    </location>
</feature>
<protein>
    <submittedName>
        <fullName evidence="3">AsmA family protein</fullName>
    </submittedName>
</protein>
<dbReference type="AlphaFoldDB" id="A0A5N0T6S4"/>
<dbReference type="Pfam" id="PF05170">
    <property type="entry name" value="AsmA"/>
    <property type="match status" value="1"/>
</dbReference>
<reference evidence="3 4" key="1">
    <citation type="submission" date="2019-09" db="EMBL/GenBank/DDBJ databases">
        <title>Wenzhouxiangella sp. Genome sequencing and assembly.</title>
        <authorList>
            <person name="Zhang R."/>
        </authorList>
    </citation>
    <scope>NUCLEOTIDE SEQUENCE [LARGE SCALE GENOMIC DNA]</scope>
    <source>
        <strain evidence="3 4">W260</strain>
    </source>
</reference>
<dbReference type="PANTHER" id="PTHR30441">
    <property type="entry name" value="DUF748 DOMAIN-CONTAINING PROTEIN"/>
    <property type="match status" value="1"/>
</dbReference>
<dbReference type="InterPro" id="IPR052894">
    <property type="entry name" value="AsmA-related"/>
</dbReference>
<dbReference type="GO" id="GO:0090313">
    <property type="term" value="P:regulation of protein targeting to membrane"/>
    <property type="evidence" value="ECO:0007669"/>
    <property type="project" value="TreeGrafter"/>
</dbReference>
<sequence length="1081" mass="115540">MSRRRTILLITAATLVLLIGGLVAWLLTSDLGRFRATFESGLSSRLGRQVSFDQSLSVHLGRHLRIAAAGVRVANPEWAEHDDMLTIERVELQLNMLSLFRQPVRVIELNARGVRLNVEQDEARRSNIPGVDTQGDRAAEQQGGEPGPLPVVFEHVELSGFEMAWSSPTRDTPLLVSVNTLIQRLDDSRNIEVQLAGNVNQLPVRFSGRVDSIDTLLTGRDVVFNGEGRVGDVHFSGHVHADDLARPRQPTFDLRLDGDDFGQVALLVGRPAPAGAFSLQAVSQRVGDAIEMTLDGRIDEITLQADVATSDLSDPRQLGLEVAANGPRLGKLAEFFGLGEWPMLPFELQGRLKRSDRQLDIESSSLVVGGARLEVDWQLPKLPTLAGGQGHASLEGDDLAAFSRLMGGRGRVEGAFRADLALVSADDGSGTIRGHLETSLGDITVSGTPGDGPHLVGSELNLVFNGNSADAVLQWFGVNGFAPEPFRLSAGATIGADHVDITEGASIEMRGSRLRFDGRLPTTGNLHGTHLNFGLDGEDLPAVAPGLGSALPGGALTVIGELQFDDQVLRVNGLELVTDDVAVKANIALDMPIASSTGQFDITVHTDAPDRLVAQQWPATLSPQPLDLVARGYARSGEWDIDQARLQFGPSSLALRGRIGAYPGFRNSALTLDIESPGLDQLGQWGGRPLPGLPMRLSTQLVGSPRVFGLTGLTAVLGETDLAGTVNVRLDGDRPELRASLASKVLDLVQLAGAKNPESQAADPLPRKPGLPFDDTRLPLQPLALLNMDLDYSADVLKLESRQFRSLSFHARLADSALVVDSLHAVGLAGDMRGGFSIRPRAEESGSADVSVNATASGLRFNLSRDLVPDPNALPTMDYEINANGHGSTLYQFLEHLEGSFYAEVGSGEVPDSVLAVFDVGLLEQVFNTILPGRVSDPTTRLACAGAHFVARDGVLRSEPGMMLVTDKVRMFSQGEVNLGDGGIDLSFESYANRIYQTNITEVLVNPYIRFTGTLAQPRLGLDTKKAVFSAGLAIGTSGLSILARELLGSAQRSTDPCADNLAILRKSRPSPSAGNPDDND</sequence>
<organism evidence="3 4">
    <name type="scientific">Marinihelvus fidelis</name>
    <dbReference type="NCBI Taxonomy" id="2613842"/>
    <lineage>
        <taxon>Bacteria</taxon>
        <taxon>Pseudomonadati</taxon>
        <taxon>Pseudomonadota</taxon>
        <taxon>Gammaproteobacteria</taxon>
        <taxon>Chromatiales</taxon>
        <taxon>Wenzhouxiangellaceae</taxon>
        <taxon>Marinihelvus</taxon>
    </lineage>
</organism>
<dbReference type="Proteomes" id="UP000325372">
    <property type="component" value="Unassembled WGS sequence"/>
</dbReference>
<evidence type="ECO:0000259" key="2">
    <source>
        <dbReference type="Pfam" id="PF05170"/>
    </source>
</evidence>
<accession>A0A5N0T6S4</accession>
<dbReference type="InterPro" id="IPR007844">
    <property type="entry name" value="AsmA"/>
</dbReference>
<comment type="caution">
    <text evidence="3">The sequence shown here is derived from an EMBL/GenBank/DDBJ whole genome shotgun (WGS) entry which is preliminary data.</text>
</comment>
<proteinExistence type="predicted"/>
<feature type="region of interest" description="Disordered" evidence="1">
    <location>
        <begin position="125"/>
        <end position="148"/>
    </location>
</feature>
<gene>
    <name evidence="3" type="ORF">F3N42_13470</name>
</gene>
<evidence type="ECO:0000313" key="3">
    <source>
        <dbReference type="EMBL" id="KAA9130174.1"/>
    </source>
</evidence>
<dbReference type="RefSeq" id="WP_150865009.1">
    <property type="nucleotide sequence ID" value="NZ_VYXP01000009.1"/>
</dbReference>